<reference evidence="1" key="1">
    <citation type="journal article" date="2020" name="mSystems">
        <title>Genome- and Community-Level Interaction Insights into Carbon Utilization and Element Cycling Functions of Hydrothermarchaeota in Hydrothermal Sediment.</title>
        <authorList>
            <person name="Zhou Z."/>
            <person name="Liu Y."/>
            <person name="Xu W."/>
            <person name="Pan J."/>
            <person name="Luo Z.H."/>
            <person name="Li M."/>
        </authorList>
    </citation>
    <scope>NUCLEOTIDE SEQUENCE [LARGE SCALE GENOMIC DNA]</scope>
    <source>
        <strain evidence="1">SpSt-488</strain>
    </source>
</reference>
<dbReference type="EMBL" id="DSUT01000054">
    <property type="protein sequence ID" value="HGK27897.1"/>
    <property type="molecule type" value="Genomic_DNA"/>
</dbReference>
<sequence length="234" mass="25453">MSCGVAAAETPDFEIESLLKATAGIDVLVVANLGGWGRVPVEDARDLSPILGGIHSYLQSRGLRTVQTVYRRGEAGLCADISILGEAFGFHHTRARRLALELCRLREARPRLVVLLVGLSNGATFVDQVMDQFEPGDDCRILAIEIAPPFWRSTLGRANVLRLDNDGLDPLPAGELGMLIGATVGGVLRYSVERATGRILRFEEVFHVPGHDYSWPEVEAQVVGFLTSQLPKLP</sequence>
<comment type="caution">
    <text evidence="1">The sequence shown here is derived from an EMBL/GenBank/DDBJ whole genome shotgun (WGS) entry which is preliminary data.</text>
</comment>
<organism evidence="1">
    <name type="scientific">candidate division WOR-3 bacterium</name>
    <dbReference type="NCBI Taxonomy" id="2052148"/>
    <lineage>
        <taxon>Bacteria</taxon>
        <taxon>Bacteria division WOR-3</taxon>
    </lineage>
</organism>
<accession>A0A7C4GDA7</accession>
<proteinExistence type="predicted"/>
<gene>
    <name evidence="1" type="ORF">ENS41_02970</name>
</gene>
<protein>
    <recommendedName>
        <fullName evidence="2">Alpha/beta hydrolase</fullName>
    </recommendedName>
</protein>
<evidence type="ECO:0000313" key="1">
    <source>
        <dbReference type="EMBL" id="HGK27897.1"/>
    </source>
</evidence>
<name>A0A7C4GDA7_UNCW3</name>
<evidence type="ECO:0008006" key="2">
    <source>
        <dbReference type="Google" id="ProtNLM"/>
    </source>
</evidence>
<dbReference type="AlphaFoldDB" id="A0A7C4GDA7"/>